<dbReference type="PROSITE" id="PS51257">
    <property type="entry name" value="PROKAR_LIPOPROTEIN"/>
    <property type="match status" value="1"/>
</dbReference>
<accession>A0ABT7XSH8</accession>
<evidence type="ECO:0000256" key="1">
    <source>
        <dbReference type="ARBA" id="ARBA00007613"/>
    </source>
</evidence>
<dbReference type="Gene3D" id="1.20.1600.10">
    <property type="entry name" value="Outer membrane efflux proteins (OEP)"/>
    <property type="match status" value="1"/>
</dbReference>
<keyword evidence="2" id="KW-0564">Palmitate</keyword>
<dbReference type="Pfam" id="PF02321">
    <property type="entry name" value="OEP"/>
    <property type="match status" value="2"/>
</dbReference>
<protein>
    <submittedName>
        <fullName evidence="4">Efflux transporter outer membrane subunit</fullName>
    </submittedName>
</protein>
<keyword evidence="2" id="KW-0472">Membrane</keyword>
<evidence type="ECO:0000256" key="2">
    <source>
        <dbReference type="RuleBase" id="RU362097"/>
    </source>
</evidence>
<dbReference type="Proteomes" id="UP001168540">
    <property type="component" value="Unassembled WGS sequence"/>
</dbReference>
<dbReference type="PANTHER" id="PTHR30203:SF33">
    <property type="entry name" value="BLR4455 PROTEIN"/>
    <property type="match status" value="1"/>
</dbReference>
<proteinExistence type="inferred from homology"/>
<evidence type="ECO:0000313" key="5">
    <source>
        <dbReference type="Proteomes" id="UP001168540"/>
    </source>
</evidence>
<dbReference type="InterPro" id="IPR010131">
    <property type="entry name" value="MdtP/NodT-like"/>
</dbReference>
<dbReference type="Gene3D" id="2.20.200.10">
    <property type="entry name" value="Outer membrane efflux proteins (OEP)"/>
    <property type="match status" value="1"/>
</dbReference>
<evidence type="ECO:0000256" key="3">
    <source>
        <dbReference type="SAM" id="MobiDB-lite"/>
    </source>
</evidence>
<dbReference type="PANTHER" id="PTHR30203">
    <property type="entry name" value="OUTER MEMBRANE CATION EFFLUX PROTEIN"/>
    <property type="match status" value="1"/>
</dbReference>
<gene>
    <name evidence="4" type="ORF">QU481_17925</name>
</gene>
<reference evidence="4" key="1">
    <citation type="submission" date="2023-06" db="EMBL/GenBank/DDBJ databases">
        <authorList>
            <person name="Zhang S."/>
        </authorList>
    </citation>
    <scope>NUCLEOTIDE SEQUENCE</scope>
    <source>
        <strain evidence="4">SG2303</strain>
    </source>
</reference>
<dbReference type="InterPro" id="IPR003423">
    <property type="entry name" value="OMP_efflux"/>
</dbReference>
<keyword evidence="2" id="KW-0449">Lipoprotein</keyword>
<keyword evidence="2" id="KW-0812">Transmembrane</keyword>
<comment type="subcellular location">
    <subcellularLocation>
        <location evidence="2">Cell membrane</location>
        <topology evidence="2">Lipid-anchor</topology>
    </subcellularLocation>
</comment>
<keyword evidence="5" id="KW-1185">Reference proteome</keyword>
<feature type="region of interest" description="Disordered" evidence="3">
    <location>
        <begin position="469"/>
        <end position="493"/>
    </location>
</feature>
<name>A0ABT7XSH8_9NEIS</name>
<dbReference type="EMBL" id="JAUEDK010000041">
    <property type="protein sequence ID" value="MDN0076738.1"/>
    <property type="molecule type" value="Genomic_DNA"/>
</dbReference>
<comment type="caution">
    <text evidence="4">The sequence shown here is derived from an EMBL/GenBank/DDBJ whole genome shotgun (WGS) entry which is preliminary data.</text>
</comment>
<dbReference type="SUPFAM" id="SSF56954">
    <property type="entry name" value="Outer membrane efflux proteins (OEP)"/>
    <property type="match status" value="1"/>
</dbReference>
<dbReference type="NCBIfam" id="TIGR01845">
    <property type="entry name" value="outer_NodT"/>
    <property type="match status" value="1"/>
</dbReference>
<organism evidence="4 5">
    <name type="scientific">Crenobacter oryzisoli</name>
    <dbReference type="NCBI Taxonomy" id="3056844"/>
    <lineage>
        <taxon>Bacteria</taxon>
        <taxon>Pseudomonadati</taxon>
        <taxon>Pseudomonadota</taxon>
        <taxon>Betaproteobacteria</taxon>
        <taxon>Neisseriales</taxon>
        <taxon>Neisseriaceae</taxon>
        <taxon>Crenobacter</taxon>
    </lineage>
</organism>
<evidence type="ECO:0000313" key="4">
    <source>
        <dbReference type="EMBL" id="MDN0076738.1"/>
    </source>
</evidence>
<keyword evidence="2" id="KW-1134">Transmembrane beta strand</keyword>
<dbReference type="RefSeq" id="WP_289831388.1">
    <property type="nucleotide sequence ID" value="NZ_JAUEDK010000041.1"/>
</dbReference>
<comment type="similarity">
    <text evidence="1 2">Belongs to the outer membrane factor (OMF) (TC 1.B.17) family.</text>
</comment>
<sequence>MTKRLLPAVVALALAGCAVGPDYSRPKFDMPDSWAAQNSQPGGAVGQAAEAGWWKRFNDPVLDQLVDEALSYNQDLAAAAARVDQAAAQAGIARAALLPSLDYNANFTRGRVSAETAVPGTLLVSDVRTVNGVLSWELDLWGKLRRSNEAARANFVASRYNRDAVELSLASQVTNTYFQLRALDVQLKVTEQTLATREESLRLQQKRYRGGLISALDLHQAESEEASSRAAVPQLKQSVEQTEHALSVLTGRSPRDLLSPTPRGKELAAMAIPPVVPEGLPSTLLTRRPDVAAAEQQLVAANAQIGVARAAYFPTISLTGAIGSQSLSLSGLFTGPAKTWSFVGGAAGPIFNWGATGYGVDAATGGQKQALATYQSAVQNAFRDTLDALSAINGSAKSEVGLVDQLHALRETQRLAQLRYDNGYSSYLEVLDAERNTYSSELNVINARLARLNAAVSLYKALGGGWSQAGADAQPDRGPMTTPTLAPVAKQQG</sequence>